<keyword evidence="4" id="KW-1185">Reference proteome</keyword>
<protein>
    <recommendedName>
        <fullName evidence="2">Beta-lactamase-related domain-containing protein</fullName>
    </recommendedName>
</protein>
<dbReference type="Proteomes" id="UP000054537">
    <property type="component" value="Unassembled WGS sequence"/>
</dbReference>
<dbReference type="SUPFAM" id="SSF56601">
    <property type="entry name" value="beta-lactamase/transpeptidase-like"/>
    <property type="match status" value="1"/>
</dbReference>
<evidence type="ECO:0000313" key="4">
    <source>
        <dbReference type="Proteomes" id="UP000054537"/>
    </source>
</evidence>
<feature type="region of interest" description="Disordered" evidence="1">
    <location>
        <begin position="194"/>
        <end position="230"/>
    </location>
</feature>
<dbReference type="eggNOG" id="COG1680">
    <property type="taxonomic scope" value="Bacteria"/>
</dbReference>
<dbReference type="PANTHER" id="PTHR43319">
    <property type="entry name" value="BETA-LACTAMASE-RELATED"/>
    <property type="match status" value="1"/>
</dbReference>
<evidence type="ECO:0000256" key="1">
    <source>
        <dbReference type="SAM" id="MobiDB-lite"/>
    </source>
</evidence>
<name>A0A0A6UWQ9_ACTUT</name>
<comment type="caution">
    <text evidence="3">The sequence shown here is derived from an EMBL/GenBank/DDBJ whole genome shotgun (WGS) entry which is preliminary data.</text>
</comment>
<feature type="compositionally biased region" description="Low complexity" evidence="1">
    <location>
        <begin position="195"/>
        <end position="230"/>
    </location>
</feature>
<evidence type="ECO:0000259" key="2">
    <source>
        <dbReference type="Pfam" id="PF00144"/>
    </source>
</evidence>
<accession>A0A0A6UWQ9</accession>
<evidence type="ECO:0000313" key="3">
    <source>
        <dbReference type="EMBL" id="KHD79303.1"/>
    </source>
</evidence>
<dbReference type="Gene3D" id="3.40.710.10">
    <property type="entry name" value="DD-peptidase/beta-lactamase superfamily"/>
    <property type="match status" value="1"/>
</dbReference>
<feature type="domain" description="Beta-lactamase-related" evidence="2">
    <location>
        <begin position="23"/>
        <end position="390"/>
    </location>
</feature>
<dbReference type="Pfam" id="PF00144">
    <property type="entry name" value="Beta-lactamase"/>
    <property type="match status" value="1"/>
</dbReference>
<dbReference type="InterPro" id="IPR001466">
    <property type="entry name" value="Beta-lactam-related"/>
</dbReference>
<dbReference type="InterPro" id="IPR052907">
    <property type="entry name" value="Beta-lactamase/esterase"/>
</dbReference>
<dbReference type="AlphaFoldDB" id="A0A0A6UWQ9"/>
<dbReference type="STRING" id="1869.MB27_00550"/>
<dbReference type="EMBL" id="JRTT01000001">
    <property type="protein sequence ID" value="KHD79303.1"/>
    <property type="molecule type" value="Genomic_DNA"/>
</dbReference>
<reference evidence="3 4" key="1">
    <citation type="submission" date="2014-10" db="EMBL/GenBank/DDBJ databases">
        <title>Draft genome sequence of Actinoplanes utahensis NRRL 12052.</title>
        <authorList>
            <person name="Velasco-Bucheli B."/>
            <person name="del Cerro C."/>
            <person name="Hormigo D."/>
            <person name="Garcia J.L."/>
            <person name="Acebal C."/>
            <person name="Arroyo M."/>
            <person name="de la Mata I."/>
        </authorList>
    </citation>
    <scope>NUCLEOTIDE SEQUENCE [LARGE SCALE GENOMIC DNA]</scope>
    <source>
        <strain evidence="3 4">NRRL 12052</strain>
    </source>
</reference>
<gene>
    <name evidence="3" type="ORF">MB27_00550</name>
</gene>
<dbReference type="InterPro" id="IPR012338">
    <property type="entry name" value="Beta-lactam/transpept-like"/>
</dbReference>
<organism evidence="3 4">
    <name type="scientific">Actinoplanes utahensis</name>
    <dbReference type="NCBI Taxonomy" id="1869"/>
    <lineage>
        <taxon>Bacteria</taxon>
        <taxon>Bacillati</taxon>
        <taxon>Actinomycetota</taxon>
        <taxon>Actinomycetes</taxon>
        <taxon>Micromonosporales</taxon>
        <taxon>Micromonosporaceae</taxon>
        <taxon>Actinoplanes</taxon>
    </lineage>
</organism>
<proteinExistence type="predicted"/>
<dbReference type="PANTHER" id="PTHR43319:SF3">
    <property type="entry name" value="BETA-LACTAMASE-RELATED DOMAIN-CONTAINING PROTEIN"/>
    <property type="match status" value="1"/>
</dbReference>
<sequence>MAMDYVNGTTEDAYAEVRDVFAEVVTEDWAAQLAVYVEGRLVVDLWTTASAGPDTLTGVFSATKGAAHLVIARLVQDRVLDLDRRVTTWWPEFAGDGKDDLTLRDLLAHRSGLIGVDGGFHTVELADDRILADRLVRQKPFWKPGHAYGYHAFVIGALLGAVAERATGHTVQELFHSLIRTPYAVDVFLGDPSFTTDTPAPPTGGDTAAASTTPSADATPVAARTTPTAGGTPAARYLPVLPASQKPDIAPLSLTGIAFNLNADPPTDLVEWIDIPAVRALGQSSAGGVASARGLARMYAAALWGADGADPLLDRATIDQFAAVSSAGSDRVTGEDSHFGLGFEAQHPRYPGLSGSAFGHSGAAGTHALADPSHGITYAYTRRRFGFPGGAAGENADLINAVLRTLTR</sequence>